<dbReference type="Pfam" id="PF08659">
    <property type="entry name" value="KR"/>
    <property type="match status" value="1"/>
</dbReference>
<dbReference type="SUPFAM" id="SSF52151">
    <property type="entry name" value="FabD/lysophospholipase-like"/>
    <property type="match status" value="1"/>
</dbReference>
<proteinExistence type="predicted"/>
<dbReference type="Gene3D" id="3.40.366.10">
    <property type="entry name" value="Malonyl-Coenzyme A Acyl Carrier Protein, domain 2"/>
    <property type="match status" value="2"/>
</dbReference>
<dbReference type="Gene3D" id="3.30.70.3290">
    <property type="match status" value="2"/>
</dbReference>
<dbReference type="GO" id="GO:0008757">
    <property type="term" value="F:S-adenosylmethionine-dependent methyltransferase activity"/>
    <property type="evidence" value="ECO:0007669"/>
    <property type="project" value="InterPro"/>
</dbReference>
<protein>
    <submittedName>
        <fullName evidence="11">Putative polyketide protein</fullName>
    </submittedName>
</protein>
<keyword evidence="5" id="KW-0511">Multifunctional enzyme</keyword>
<feature type="region of interest" description="Disordered" evidence="7">
    <location>
        <begin position="193"/>
        <end position="213"/>
    </location>
</feature>
<evidence type="ECO:0000259" key="10">
    <source>
        <dbReference type="PROSITE" id="PS52019"/>
    </source>
</evidence>
<dbReference type="InterPro" id="IPR020841">
    <property type="entry name" value="PKS_Beta-ketoAc_synthase_dom"/>
</dbReference>
<dbReference type="InterPro" id="IPR036736">
    <property type="entry name" value="ACP-like_sf"/>
</dbReference>
<dbReference type="GO" id="GO:0031177">
    <property type="term" value="F:phosphopantetheine binding"/>
    <property type="evidence" value="ECO:0007669"/>
    <property type="project" value="InterPro"/>
</dbReference>
<dbReference type="CDD" id="cd05195">
    <property type="entry name" value="enoyl_red"/>
    <property type="match status" value="1"/>
</dbReference>
<dbReference type="InterPro" id="IPR014043">
    <property type="entry name" value="Acyl_transferase_dom"/>
</dbReference>
<dbReference type="InterPro" id="IPR020843">
    <property type="entry name" value="ER"/>
</dbReference>
<accession>M7TTZ7</accession>
<sequence length="2199" mass="241261">MTARQAHQRESESASAAMPSGGVAPLAVVDQSRLDSMAMRGGHFIKGNLGAFDAPFFSIGAAEAEAMDPSQRFMLETVYRSIENAGIPIERIAGTKTCVYTGCFNNDYAMLLPKDPLAPPKYDTGLACGCNVIFNPEFMATMDNLGFLSKDSRCFSFDHRANGYGRGEGFGVLVIKPLQRALDDGDTIRAVIRSSSSNQDGKTPSLTQPSKEAQESLIRFTYKKAGLDMGSTRYFEAHGTGTPVGDPLETGAIGSVFRHYRSPEEPLYVGSVKSNIGHLEGASGVAGVIKVILALERGIIPPNANFERLNPKIDAEFLNIKHGLKGNHNTVPEPMQRHLYAYPKGFCHASRLRVEYEANGTADSAQPNGNGHTNSHTNEANGVDGIRNVDRAHHVNSANVDSGSNDMNGSSHPTKVGADAVQQSEDPTETQVLVWSAADESGIGRLKESWKQYFDQFSTSQENKETYLRDLAYTLAYRRTHFPWRTFAVAKGRDGMHELIGQLSIPVKAAPSPNLAFVFTGQGAQWFAMGRELLDRLDIACVNSPKNLTISGDAAHLDCLQALLDHNRVFSRKLKVTVAYHSFQMRAISEKYLVCLGNLTSQQPDKSSPIMISTVTGSLIEPHNLSQGEYWVRNMLQPVLFTDALSRLCSQSSSSVVKKLDGRHHRMVSVNHLVEIGPHAALQGPARDILRSINQEQNVAYTSILRRKVSAVHSTLEAAGRLHCAGYTFDLDRVNRLTEVGNTSTASPKALSTLPEYAFNHTKEYCQDWNPLQAQWRNIIRISELPWIEDHKINGATLYPAAGMIVKAVEAAKQLGESESEVTGFVLKNVSFHSALNIPATSRGIEVDTYLKSRSKSDPKDLPLFDFSICTFDGDKWIENCNGCIQVLYATGDADIDTRKEQQAWNESHTQTYRDCVRKCNTSVNIPGLYDLLSCCGYEGASIAQHHVIHPTTLDGIFQTIFAVYTKGGTETMSLAIPTYIDRLWISATGLSHPGSDSIQVHAQTQWTGLRETSSNITAFDTSGGKVLIELKGVRTTIIASADASGVSEQKVQDKCYNIQWKPDLDLNSIDSVLDYYESAATEDNEPVAYYRDLQTLLATTIKDTHNRIKSKSSTALADNSHMHKYLNWLDQQVKRLELCNTSIDATNWEPRPENEAPELRLAEILEGQVDVSDVLSRDSIEGFFSEVCLKRLGNYIEAYVHKNPAAKFLQLGVGSTAMIDQLMNALVNYKDGSNSPRYGQFDYANVSSDNSGFCADRPPDRHPYQRMQPKTLDIELDTQAQGFEDGTYDVIFCSMISYTTSDMTMALKNCHKLLRPGGKLILLENVEPGAIPTGFIFGLLESWWSGSEDSRQDSPCLDKRQWNEFLLKTGFSGSEIELDDFEHPICHAYSVIISTRLPETPATTAAMISLVILHGPDQAQQVQADEVKSGAEAEGLSAQLASLDQARNISPGPDTVVISLLELHDPVWLNISPELFDILQKLLTCSPRLIWRRQATLGDGIPLRLNIGTPGLLNSLHFVEDNVGRSAELKPYDIEIHVMSAGVSFRDVLIAQGRLNQRTAGTECAGIVTSFKSFARVDCRSAVRIPDSMPFSTAAAIPFNFATSWYSLKEVARLSPTETVLIHSGAGATGQAAIQVALHLGAVVFTTVSTEKKKQFLMDRYRIPAGHIFSSREIAFCSGIKRLTQGAGADVILNSLSGEGLAASWECIAPYGRFIELGKKDITSHSKLTMSSFEKNVTLRAVDIPAMSLERPQVVRNAMEDVLPLVESGFLQPAEPLQVYGVSEMENSFRTMQSRDSMGKVVVEFRPDDTVNVILDVRPSFRFNTDATYIIAGGLGGLGRSVSRWFVERGARHLILLSRSGAKSTEAQELVAELTSSGTQVKTPACNIADQKALGLALDECLTDMPAIRGCIQSSMVLRDGMFEGITFESWEESTLPKIQGSWNLHSSLPDGMDFFVLFSSISAIIGNRGQSNYAAGNTFEDALAQYRVSKGERASSINLGLFLSAGVLSGDKSLLEKFRARSFFNPMTEAQLFALLDYYCNPAESYVNSLDCQTIVHDAAADQPNTDVAYWLTKPSFRQILTNMSNGDAGTASSDVVNFGTEFAVASSLTEASAAVTKVLMKKLADTLSLPDKELDAAQPMHSYGVDSLVAVDLRNWFAKELQVDFAIFDILGSTSIAGVSYLAAARSKYRKAEWTE</sequence>
<dbReference type="GO" id="GO:0006633">
    <property type="term" value="P:fatty acid biosynthetic process"/>
    <property type="evidence" value="ECO:0007669"/>
    <property type="project" value="TreeGrafter"/>
</dbReference>
<dbReference type="PROSITE" id="PS52019">
    <property type="entry name" value="PKS_MFAS_DH"/>
    <property type="match status" value="1"/>
</dbReference>
<feature type="region of interest" description="C-terminal hotdog fold" evidence="6">
    <location>
        <begin position="904"/>
        <end position="1045"/>
    </location>
</feature>
<evidence type="ECO:0000259" key="8">
    <source>
        <dbReference type="PROSITE" id="PS50075"/>
    </source>
</evidence>
<dbReference type="InterPro" id="IPR014030">
    <property type="entry name" value="Ketoacyl_synth_N"/>
</dbReference>
<dbReference type="FunFam" id="3.40.50.720:FF:000209">
    <property type="entry name" value="Polyketide synthase Pks12"/>
    <property type="match status" value="1"/>
</dbReference>
<dbReference type="GO" id="GO:0044550">
    <property type="term" value="P:secondary metabolite biosynthetic process"/>
    <property type="evidence" value="ECO:0007669"/>
    <property type="project" value="UniProtKB-ARBA"/>
</dbReference>
<evidence type="ECO:0000256" key="2">
    <source>
        <dbReference type="ARBA" id="ARBA00022553"/>
    </source>
</evidence>
<dbReference type="SUPFAM" id="SSF50129">
    <property type="entry name" value="GroES-like"/>
    <property type="match status" value="1"/>
</dbReference>
<evidence type="ECO:0000256" key="4">
    <source>
        <dbReference type="ARBA" id="ARBA00023002"/>
    </source>
</evidence>
<dbReference type="SMART" id="SM00829">
    <property type="entry name" value="PKS_ER"/>
    <property type="match status" value="1"/>
</dbReference>
<feature type="region of interest" description="N-terminal hotdog fold" evidence="6">
    <location>
        <begin position="755"/>
        <end position="892"/>
    </location>
</feature>
<dbReference type="Gene3D" id="1.10.1200.10">
    <property type="entry name" value="ACP-like"/>
    <property type="match status" value="1"/>
</dbReference>
<gene>
    <name evidence="11" type="ORF">UCREL1_2836</name>
</gene>
<feature type="region of interest" description="Disordered" evidence="7">
    <location>
        <begin position="361"/>
        <end position="383"/>
    </location>
</feature>
<feature type="active site" description="Proton donor; for dehydratase activity" evidence="6">
    <location>
        <position position="955"/>
    </location>
</feature>
<dbReference type="Gene3D" id="3.90.180.10">
    <property type="entry name" value="Medium-chain alcohol dehydrogenases, catalytic domain"/>
    <property type="match status" value="2"/>
</dbReference>
<dbReference type="InterPro" id="IPR013968">
    <property type="entry name" value="PKS_KR"/>
</dbReference>
<dbReference type="GO" id="GO:0004312">
    <property type="term" value="F:fatty acid synthase activity"/>
    <property type="evidence" value="ECO:0007669"/>
    <property type="project" value="TreeGrafter"/>
</dbReference>
<dbReference type="InterPro" id="IPR016039">
    <property type="entry name" value="Thiolase-like"/>
</dbReference>
<keyword evidence="2" id="KW-0597">Phosphoprotein</keyword>
<evidence type="ECO:0000259" key="9">
    <source>
        <dbReference type="PROSITE" id="PS52004"/>
    </source>
</evidence>
<dbReference type="InterPro" id="IPR020806">
    <property type="entry name" value="PKS_PP-bd"/>
</dbReference>
<dbReference type="SUPFAM" id="SSF53335">
    <property type="entry name" value="S-adenosyl-L-methionine-dependent methyltransferases"/>
    <property type="match status" value="1"/>
</dbReference>
<feature type="compositionally biased region" description="Polar residues" evidence="7">
    <location>
        <begin position="193"/>
        <end position="211"/>
    </location>
</feature>
<feature type="domain" description="PKS/mFAS DH" evidence="10">
    <location>
        <begin position="755"/>
        <end position="1045"/>
    </location>
</feature>
<name>M7TTZ7_EUTLA</name>
<dbReference type="HOGENOM" id="CLU_000022_31_0_1"/>
<dbReference type="Pfam" id="PF00698">
    <property type="entry name" value="Acyl_transf_1"/>
    <property type="match status" value="1"/>
</dbReference>
<evidence type="ECO:0000256" key="7">
    <source>
        <dbReference type="SAM" id="MobiDB-lite"/>
    </source>
</evidence>
<dbReference type="PANTHER" id="PTHR43775">
    <property type="entry name" value="FATTY ACID SYNTHASE"/>
    <property type="match status" value="1"/>
</dbReference>
<dbReference type="InterPro" id="IPR011032">
    <property type="entry name" value="GroES-like_sf"/>
</dbReference>
<evidence type="ECO:0000313" key="12">
    <source>
        <dbReference type="Proteomes" id="UP000012174"/>
    </source>
</evidence>
<reference evidence="12" key="1">
    <citation type="journal article" date="2013" name="Genome Announc.">
        <title>Draft genome sequence of the grapevine dieback fungus Eutypa lata UCR-EL1.</title>
        <authorList>
            <person name="Blanco-Ulate B."/>
            <person name="Rolshausen P.E."/>
            <person name="Cantu D."/>
        </authorList>
    </citation>
    <scope>NUCLEOTIDE SEQUENCE [LARGE SCALE GENOMIC DNA]</scope>
    <source>
        <strain evidence="12">UCR-EL1</strain>
    </source>
</reference>
<organism evidence="11 12">
    <name type="scientific">Eutypa lata (strain UCR-EL1)</name>
    <name type="common">Grapevine dieback disease fungus</name>
    <name type="synonym">Eutypa armeniacae</name>
    <dbReference type="NCBI Taxonomy" id="1287681"/>
    <lineage>
        <taxon>Eukaryota</taxon>
        <taxon>Fungi</taxon>
        <taxon>Dikarya</taxon>
        <taxon>Ascomycota</taxon>
        <taxon>Pezizomycotina</taxon>
        <taxon>Sordariomycetes</taxon>
        <taxon>Xylariomycetidae</taxon>
        <taxon>Xylariales</taxon>
        <taxon>Diatrypaceae</taxon>
        <taxon>Eutypa</taxon>
    </lineage>
</organism>
<dbReference type="Pfam" id="PF14765">
    <property type="entry name" value="PS-DH"/>
    <property type="match status" value="1"/>
</dbReference>
<dbReference type="KEGG" id="ela:UCREL1_2836"/>
<dbReference type="Gene3D" id="3.40.47.10">
    <property type="match status" value="2"/>
</dbReference>
<dbReference type="SMART" id="SM00825">
    <property type="entry name" value="PKS_KS"/>
    <property type="match status" value="1"/>
</dbReference>
<dbReference type="Pfam" id="PF00109">
    <property type="entry name" value="ketoacyl-synt"/>
    <property type="match status" value="2"/>
</dbReference>
<dbReference type="InterPro" id="IPR049551">
    <property type="entry name" value="PKS_DH_C"/>
</dbReference>
<dbReference type="InterPro" id="IPR036291">
    <property type="entry name" value="NAD(P)-bd_dom_sf"/>
</dbReference>
<dbReference type="InterPro" id="IPR050091">
    <property type="entry name" value="PKS_NRPS_Biosynth_Enz"/>
</dbReference>
<dbReference type="InterPro" id="IPR013216">
    <property type="entry name" value="Methyltransf_11"/>
</dbReference>
<dbReference type="Pfam" id="PF21089">
    <property type="entry name" value="PKS_DH_N"/>
    <property type="match status" value="1"/>
</dbReference>
<dbReference type="PROSITE" id="PS00012">
    <property type="entry name" value="PHOSPHOPANTETHEINE"/>
    <property type="match status" value="1"/>
</dbReference>
<feature type="region of interest" description="Disordered" evidence="7">
    <location>
        <begin position="1"/>
        <end position="20"/>
    </location>
</feature>
<dbReference type="Pfam" id="PF23297">
    <property type="entry name" value="ACP_SdgA_C"/>
    <property type="match status" value="1"/>
</dbReference>
<evidence type="ECO:0000256" key="5">
    <source>
        <dbReference type="ARBA" id="ARBA00023268"/>
    </source>
</evidence>
<evidence type="ECO:0000256" key="6">
    <source>
        <dbReference type="PROSITE-ProRule" id="PRU01363"/>
    </source>
</evidence>
<dbReference type="OrthoDB" id="329835at2759"/>
<keyword evidence="1" id="KW-0596">Phosphopantetheine</keyword>
<feature type="region of interest" description="Disordered" evidence="7">
    <location>
        <begin position="396"/>
        <end position="428"/>
    </location>
</feature>
<dbReference type="Pfam" id="PF02801">
    <property type="entry name" value="Ketoacyl-synt_C"/>
    <property type="match status" value="1"/>
</dbReference>
<dbReference type="Pfam" id="PF13602">
    <property type="entry name" value="ADH_zinc_N_2"/>
    <property type="match status" value="1"/>
</dbReference>
<dbReference type="PANTHER" id="PTHR43775:SF29">
    <property type="entry name" value="ASPERFURANONE POLYKETIDE SYNTHASE AFOG-RELATED"/>
    <property type="match status" value="1"/>
</dbReference>
<dbReference type="InterPro" id="IPR029063">
    <property type="entry name" value="SAM-dependent_MTases_sf"/>
</dbReference>
<dbReference type="GO" id="GO:0016491">
    <property type="term" value="F:oxidoreductase activity"/>
    <property type="evidence" value="ECO:0007669"/>
    <property type="project" value="UniProtKB-KW"/>
</dbReference>
<dbReference type="InterPro" id="IPR001227">
    <property type="entry name" value="Ac_transferase_dom_sf"/>
</dbReference>
<dbReference type="OMA" id="PICHAYS"/>
<evidence type="ECO:0000313" key="11">
    <source>
        <dbReference type="EMBL" id="EMR70130.1"/>
    </source>
</evidence>
<dbReference type="SUPFAM" id="SSF53901">
    <property type="entry name" value="Thiolase-like"/>
    <property type="match status" value="2"/>
</dbReference>
<dbReference type="InterPro" id="IPR016035">
    <property type="entry name" value="Acyl_Trfase/lysoPLipase"/>
</dbReference>
<feature type="compositionally biased region" description="Polar residues" evidence="7">
    <location>
        <begin position="361"/>
        <end position="380"/>
    </location>
</feature>
<dbReference type="InterPro" id="IPR042104">
    <property type="entry name" value="PKS_dehydratase_sf"/>
</dbReference>
<dbReference type="Gene3D" id="3.10.129.110">
    <property type="entry name" value="Polyketide synthase dehydratase"/>
    <property type="match status" value="2"/>
</dbReference>
<dbReference type="InterPro" id="IPR014031">
    <property type="entry name" value="Ketoacyl_synth_C"/>
</dbReference>
<feature type="active site" description="Proton acceptor; for dehydratase activity" evidence="6">
    <location>
        <position position="791"/>
    </location>
</feature>
<dbReference type="Proteomes" id="UP000012174">
    <property type="component" value="Unassembled WGS sequence"/>
</dbReference>
<dbReference type="InterPro" id="IPR057326">
    <property type="entry name" value="KR_dom"/>
</dbReference>
<dbReference type="SMART" id="SM00827">
    <property type="entry name" value="PKS_AT"/>
    <property type="match status" value="1"/>
</dbReference>
<keyword evidence="3" id="KW-0808">Transferase</keyword>
<keyword evidence="12" id="KW-1185">Reference proteome</keyword>
<feature type="domain" description="Ketosynthase family 3 (KS3)" evidence="9">
    <location>
        <begin position="1"/>
        <end position="333"/>
    </location>
</feature>
<dbReference type="PROSITE" id="PS50075">
    <property type="entry name" value="CARRIER"/>
    <property type="match status" value="1"/>
</dbReference>
<dbReference type="InterPro" id="IPR009081">
    <property type="entry name" value="PP-bd_ACP"/>
</dbReference>
<evidence type="ECO:0000256" key="1">
    <source>
        <dbReference type="ARBA" id="ARBA00022450"/>
    </source>
</evidence>
<dbReference type="InterPro" id="IPR006162">
    <property type="entry name" value="Ppantetheine_attach_site"/>
</dbReference>
<dbReference type="eggNOG" id="KOG1202">
    <property type="taxonomic scope" value="Eukaryota"/>
</dbReference>
<dbReference type="GO" id="GO:1901336">
    <property type="term" value="P:lactone biosynthetic process"/>
    <property type="evidence" value="ECO:0007669"/>
    <property type="project" value="UniProtKB-ARBA"/>
</dbReference>
<feature type="domain" description="Carrier" evidence="8">
    <location>
        <begin position="2113"/>
        <end position="2190"/>
    </location>
</feature>
<dbReference type="InterPro" id="IPR049900">
    <property type="entry name" value="PKS_mFAS_DH"/>
</dbReference>
<dbReference type="CDD" id="cd00833">
    <property type="entry name" value="PKS"/>
    <property type="match status" value="1"/>
</dbReference>
<dbReference type="PROSITE" id="PS52004">
    <property type="entry name" value="KS3_2"/>
    <property type="match status" value="1"/>
</dbReference>
<feature type="compositionally biased region" description="Polar residues" evidence="7">
    <location>
        <begin position="396"/>
        <end position="413"/>
    </location>
</feature>
<dbReference type="EMBL" id="KB705946">
    <property type="protein sequence ID" value="EMR70130.1"/>
    <property type="molecule type" value="Genomic_DNA"/>
</dbReference>
<dbReference type="Gene3D" id="3.40.50.150">
    <property type="entry name" value="Vaccinia Virus protein VP39"/>
    <property type="match status" value="1"/>
</dbReference>
<dbReference type="InterPro" id="IPR049552">
    <property type="entry name" value="PKS_DH_N"/>
</dbReference>
<dbReference type="SMART" id="SM00822">
    <property type="entry name" value="PKS_KR"/>
    <property type="match status" value="1"/>
</dbReference>
<dbReference type="SMART" id="SM00823">
    <property type="entry name" value="PKS_PP"/>
    <property type="match status" value="1"/>
</dbReference>
<dbReference type="Gene3D" id="3.40.50.720">
    <property type="entry name" value="NAD(P)-binding Rossmann-like Domain"/>
    <property type="match status" value="2"/>
</dbReference>
<keyword evidence="4" id="KW-0560">Oxidoreductase</keyword>
<dbReference type="SUPFAM" id="SSF51735">
    <property type="entry name" value="NAD(P)-binding Rossmann-fold domains"/>
    <property type="match status" value="2"/>
</dbReference>
<evidence type="ECO:0000256" key="3">
    <source>
        <dbReference type="ARBA" id="ARBA00022679"/>
    </source>
</evidence>
<dbReference type="Pfam" id="PF08241">
    <property type="entry name" value="Methyltransf_11"/>
    <property type="match status" value="1"/>
</dbReference>
<dbReference type="SUPFAM" id="SSF47336">
    <property type="entry name" value="ACP-like"/>
    <property type="match status" value="1"/>
</dbReference>